<dbReference type="Gene3D" id="3.20.20.70">
    <property type="entry name" value="Aldolase class I"/>
    <property type="match status" value="1"/>
</dbReference>
<gene>
    <name evidence="5" type="ORF">JCM21531_2706</name>
</gene>
<protein>
    <submittedName>
        <fullName evidence="5">Dihydroorotate dehydrogenase</fullName>
    </submittedName>
</protein>
<dbReference type="PROSITE" id="PS00911">
    <property type="entry name" value="DHODEHASE_1"/>
    <property type="match status" value="1"/>
</dbReference>
<evidence type="ECO:0000259" key="4">
    <source>
        <dbReference type="Pfam" id="PF01180"/>
    </source>
</evidence>
<proteinExistence type="predicted"/>
<dbReference type="SUPFAM" id="SSF51395">
    <property type="entry name" value="FMN-linked oxidoreductases"/>
    <property type="match status" value="1"/>
</dbReference>
<dbReference type="STRING" id="1294263.JCM21531_2706"/>
<organism evidence="5 6">
    <name type="scientific">Acetivibrio straminisolvens JCM 21531</name>
    <dbReference type="NCBI Taxonomy" id="1294263"/>
    <lineage>
        <taxon>Bacteria</taxon>
        <taxon>Bacillati</taxon>
        <taxon>Bacillota</taxon>
        <taxon>Clostridia</taxon>
        <taxon>Eubacteriales</taxon>
        <taxon>Oscillospiraceae</taxon>
        <taxon>Acetivibrio</taxon>
    </lineage>
</organism>
<dbReference type="InterPro" id="IPR001295">
    <property type="entry name" value="Dihydroorotate_DH_CS"/>
</dbReference>
<dbReference type="GO" id="GO:0005737">
    <property type="term" value="C:cytoplasm"/>
    <property type="evidence" value="ECO:0007669"/>
    <property type="project" value="InterPro"/>
</dbReference>
<name>W4V7K5_9FIRM</name>
<evidence type="ECO:0000256" key="1">
    <source>
        <dbReference type="ARBA" id="ARBA00001917"/>
    </source>
</evidence>
<reference evidence="5" key="1">
    <citation type="journal article" date="2014" name="Genome Announc.">
        <title>Draft Genome Sequence of Clostridium straminisolvens Strain JCM 21531T, Isolated from a Cellulose-Degrading Bacterial Community.</title>
        <authorList>
            <person name="Yuki M."/>
            <person name="Oshima K."/>
            <person name="Suda W."/>
            <person name="Sakamoto M."/>
            <person name="Kitamura K."/>
            <person name="Iida T."/>
            <person name="Hattori M."/>
            <person name="Ohkuma M."/>
        </authorList>
    </citation>
    <scope>NUCLEOTIDE SEQUENCE [LARGE SCALE GENOMIC DNA]</scope>
    <source>
        <strain evidence="5">JCM 21531</strain>
    </source>
</reference>
<comment type="caution">
    <text evidence="5">The sequence shown here is derived from an EMBL/GenBank/DDBJ whole genome shotgun (WGS) entry which is preliminary data.</text>
</comment>
<dbReference type="InterPro" id="IPR013785">
    <property type="entry name" value="Aldolase_TIM"/>
</dbReference>
<dbReference type="UniPathway" id="UPA00070"/>
<dbReference type="Proteomes" id="UP000019109">
    <property type="component" value="Unassembled WGS sequence"/>
</dbReference>
<keyword evidence="6" id="KW-1185">Reference proteome</keyword>
<dbReference type="GO" id="GO:0006207">
    <property type="term" value="P:'de novo' pyrimidine nucleobase biosynthetic process"/>
    <property type="evidence" value="ECO:0007669"/>
    <property type="project" value="InterPro"/>
</dbReference>
<comment type="cofactor">
    <cofactor evidence="1">
        <name>FMN</name>
        <dbReference type="ChEBI" id="CHEBI:58210"/>
    </cofactor>
</comment>
<keyword evidence="3" id="KW-0560">Oxidoreductase</keyword>
<evidence type="ECO:0000256" key="3">
    <source>
        <dbReference type="ARBA" id="ARBA00023002"/>
    </source>
</evidence>
<evidence type="ECO:0000313" key="5">
    <source>
        <dbReference type="EMBL" id="GAE89202.1"/>
    </source>
</evidence>
<dbReference type="GO" id="GO:0004152">
    <property type="term" value="F:dihydroorotate dehydrogenase activity"/>
    <property type="evidence" value="ECO:0007669"/>
    <property type="project" value="UniProtKB-ARBA"/>
</dbReference>
<dbReference type="AlphaFoldDB" id="W4V7K5"/>
<dbReference type="EMBL" id="BAVR01000032">
    <property type="protein sequence ID" value="GAE89202.1"/>
    <property type="molecule type" value="Genomic_DNA"/>
</dbReference>
<dbReference type="Pfam" id="PF01180">
    <property type="entry name" value="DHO_dh"/>
    <property type="match status" value="1"/>
</dbReference>
<sequence>MTEKIIDLSVDIAGLKLKNPVIAASGTFGFGREFADYMDLNKIGGISVKGLTLEKRQGNRPPRIAETPAGILNSVGLQNPALKPL</sequence>
<evidence type="ECO:0000256" key="2">
    <source>
        <dbReference type="ARBA" id="ARBA00004725"/>
    </source>
</evidence>
<comment type="pathway">
    <text evidence="2">Pyrimidine metabolism; UMP biosynthesis via de novo pathway.</text>
</comment>
<evidence type="ECO:0000313" key="6">
    <source>
        <dbReference type="Proteomes" id="UP000019109"/>
    </source>
</evidence>
<feature type="domain" description="Dihydroorotate dehydrogenase catalytic" evidence="4">
    <location>
        <begin position="8"/>
        <end position="82"/>
    </location>
</feature>
<dbReference type="GO" id="GO:0044205">
    <property type="term" value="P:'de novo' UMP biosynthetic process"/>
    <property type="evidence" value="ECO:0007669"/>
    <property type="project" value="UniProtKB-UniPathway"/>
</dbReference>
<dbReference type="InterPro" id="IPR005720">
    <property type="entry name" value="Dihydroorotate_DH_cat"/>
</dbReference>
<accession>W4V7K5</accession>